<name>A0A0D5YU02_9FLAO</name>
<organism evidence="2 3">
    <name type="scientific">Flagellimonas lutaonensis</name>
    <dbReference type="NCBI Taxonomy" id="516051"/>
    <lineage>
        <taxon>Bacteria</taxon>
        <taxon>Pseudomonadati</taxon>
        <taxon>Bacteroidota</taxon>
        <taxon>Flavobacteriia</taxon>
        <taxon>Flavobacteriales</taxon>
        <taxon>Flavobacteriaceae</taxon>
        <taxon>Flagellimonas</taxon>
    </lineage>
</organism>
<gene>
    <name evidence="2" type="ORF">VC82_1727</name>
</gene>
<dbReference type="Proteomes" id="UP000032726">
    <property type="component" value="Chromosome"/>
</dbReference>
<reference evidence="2 3" key="1">
    <citation type="submission" date="2015-03" db="EMBL/GenBank/DDBJ databases">
        <title>Complete genome sequence of Muricauda lutaonensis CC-HSB-11T, isolated from a coastal hot spring.</title>
        <authorList>
            <person name="Kim K.M."/>
        </authorList>
    </citation>
    <scope>NUCLEOTIDE SEQUENCE [LARGE SCALE GENOMIC DNA]</scope>
    <source>
        <strain evidence="2 3">CC-HSB-11</strain>
    </source>
</reference>
<evidence type="ECO:0000313" key="3">
    <source>
        <dbReference type="Proteomes" id="UP000032726"/>
    </source>
</evidence>
<protein>
    <submittedName>
        <fullName evidence="2">Uncharacterized protein</fullName>
    </submittedName>
</protein>
<dbReference type="HOGENOM" id="CLU_2771389_0_0_10"/>
<keyword evidence="1" id="KW-0472">Membrane</keyword>
<evidence type="ECO:0000256" key="1">
    <source>
        <dbReference type="SAM" id="Phobius"/>
    </source>
</evidence>
<dbReference type="KEGG" id="mlt:VC82_1727"/>
<proteinExistence type="predicted"/>
<sequence>MVPHAVLFKTQVHLFFNYLRLILQCLNFDLGIAIYIYLAFPFGIYFKLLAGRQVDIWGINCIQLGINRF</sequence>
<keyword evidence="1" id="KW-1133">Transmembrane helix</keyword>
<keyword evidence="1" id="KW-0812">Transmembrane</keyword>
<dbReference type="STRING" id="516051.VC82_1727"/>
<accession>A0A0D5YU02</accession>
<dbReference type="EMBL" id="CP011071">
    <property type="protein sequence ID" value="AKA35338.1"/>
    <property type="molecule type" value="Genomic_DNA"/>
</dbReference>
<feature type="transmembrane region" description="Helical" evidence="1">
    <location>
        <begin position="21"/>
        <end position="46"/>
    </location>
</feature>
<evidence type="ECO:0000313" key="2">
    <source>
        <dbReference type="EMBL" id="AKA35338.1"/>
    </source>
</evidence>
<keyword evidence="3" id="KW-1185">Reference proteome</keyword>
<dbReference type="AlphaFoldDB" id="A0A0D5YU02"/>